<reference evidence="8" key="1">
    <citation type="journal article" date="2020" name="Phytopathology">
        <title>Genome Sequence Resources of Colletotrichum truncatum, C. plurivorum, C. musicola, and C. sojae: Four Species Pathogenic to Soybean (Glycine max).</title>
        <authorList>
            <person name="Rogerio F."/>
            <person name="Boufleur T.R."/>
            <person name="Ciampi-Guillardi M."/>
            <person name="Sukno S.A."/>
            <person name="Thon M.R."/>
            <person name="Massola Junior N.S."/>
            <person name="Baroncelli R."/>
        </authorList>
    </citation>
    <scope>NUCLEOTIDE SEQUENCE</scope>
    <source>
        <strain evidence="8">LFN00145</strain>
    </source>
</reference>
<dbReference type="Pfam" id="PF00501">
    <property type="entry name" value="AMP-binding"/>
    <property type="match status" value="1"/>
</dbReference>
<evidence type="ECO:0000256" key="4">
    <source>
        <dbReference type="SAM" id="MobiDB-lite"/>
    </source>
</evidence>
<proteinExistence type="predicted"/>
<dbReference type="Pfam" id="PF00550">
    <property type="entry name" value="PP-binding"/>
    <property type="match status" value="1"/>
</dbReference>
<sequence length="1076" mass="119125">MATTTVQITEPASRAITGQSTFPAIIDDRATYEPQREAFSIPRTSDPRDGWRAITYKQFANAINYMAQTILDTFGTPPKDTFPTITYIGPNDIRYGIMIVAAIKSGYKSLFVSPRNPLEAQLNLFKLSECQIVARPKSHAAVVDMWLKHRSMTVFEIEELDELLSKPDVPAIPYTKTVKECEWEPFVVLHTSGSTGLPKPIVVKHGSIALAETLRHLPGWNGTVPMAQAMDKLTTKHYSPMPLFHAGGVYGFLGTMVLGGKPLALPHGDRPQTADLAVESIKYSGCDSAGLPPSLLEEIVQRPDQIAVLQKLKFVGFGGGPLNKEAGDTLVRNGVPLINIIGATETLPVCIYYQQNMENWQYFVYNDGLSGIEWRKATSEDDVYEMVITRKSSQIPMQGIFYTFPDKDEYRTNDLYKPHPSLPHLWKFHGRADNILNLSNGEKLNPSDMEDIILGHPDVRNALIVGAWKFQPALMIEPMVYPKTEEQIDDLIDRIMPVVAEANKTIATHGRIVRHLIMIAKPEKPFLLADKGTVKRAATVKLYHDEIEELYQNPREIPLNKVPRLDPSSSTALAGSIEKLLREHLGVPHMELDTDFFAAGMDSLLIITAARLVTASLRVTDKAYAGATIEARDMYANASPIQLANHILQNIAQASSNTKAKSDGPNVQTMKNMYERLSQNLVHARPGRPEARKDQQTVILTGSTGNMGSYLLDQLIRNPHVKKVICLNRSQDGGAGKQEQAMEERGLPSPSQSGKVEFIHASLGQSNMGLREEVYARLLKDVDRVVHNAWAVNFNMPLDAFEPHVNGVRHLADFAAKANHRVVMVFVSTIGTVGGWDASRGPVPEASLRGDWKIGGGLGYGQSKMISSLILEDAAKVGDFPLSIVRVGQIAGPLAEKGAWSRQEWLPTIIASSLQLKALPKNLASMNGVAWVPVEVMSKMILDVGGLTEESTDYHEGYFMGCNPSSTSWDKLVPAIRQYYGQHRLPELISMKEWVDRLEASRSTSEANRNPGLKLLDFYKGTASRSEEQAARSHETKRTVACSPALRSVGPITPELMVHWCQQWQFESPTPRAGRL</sequence>
<dbReference type="InterPro" id="IPR042099">
    <property type="entry name" value="ANL_N_sf"/>
</dbReference>
<dbReference type="Gene3D" id="3.40.50.720">
    <property type="entry name" value="NAD(P)-binding Rossmann-like Domain"/>
    <property type="match status" value="1"/>
</dbReference>
<keyword evidence="9" id="KW-1185">Reference proteome</keyword>
<evidence type="ECO:0000256" key="1">
    <source>
        <dbReference type="ARBA" id="ARBA00022450"/>
    </source>
</evidence>
<comment type="caution">
    <text evidence="8">The sequence shown here is derived from an EMBL/GenBank/DDBJ whole genome shotgun (WGS) entry which is preliminary data.</text>
</comment>
<keyword evidence="3" id="KW-0521">NADP</keyword>
<dbReference type="PANTHER" id="PTHR43439:SF2">
    <property type="entry name" value="ENZYME, PUTATIVE (JCVI)-RELATED"/>
    <property type="match status" value="1"/>
</dbReference>
<organism evidence="8 9">
    <name type="scientific">Colletotrichum plurivorum</name>
    <dbReference type="NCBI Taxonomy" id="2175906"/>
    <lineage>
        <taxon>Eukaryota</taxon>
        <taxon>Fungi</taxon>
        <taxon>Dikarya</taxon>
        <taxon>Ascomycota</taxon>
        <taxon>Pezizomycotina</taxon>
        <taxon>Sordariomycetes</taxon>
        <taxon>Hypocreomycetidae</taxon>
        <taxon>Glomerellales</taxon>
        <taxon>Glomerellaceae</taxon>
        <taxon>Colletotrichum</taxon>
        <taxon>Colletotrichum orchidearum species complex</taxon>
    </lineage>
</organism>
<dbReference type="Gene3D" id="1.10.1200.10">
    <property type="entry name" value="ACP-like"/>
    <property type="match status" value="1"/>
</dbReference>
<dbReference type="PANTHER" id="PTHR43439">
    <property type="entry name" value="PHENYLACETATE-COENZYME A LIGASE"/>
    <property type="match status" value="1"/>
</dbReference>
<feature type="domain" description="Carrier" evidence="6">
    <location>
        <begin position="578"/>
        <end position="647"/>
    </location>
</feature>
<dbReference type="PROSITE" id="PS00455">
    <property type="entry name" value="AMP_BINDING"/>
    <property type="match status" value="1"/>
</dbReference>
<dbReference type="InterPro" id="IPR036736">
    <property type="entry name" value="ACP-like_sf"/>
</dbReference>
<dbReference type="InterPro" id="IPR036291">
    <property type="entry name" value="NAD(P)-bd_dom_sf"/>
</dbReference>
<evidence type="ECO:0000259" key="7">
    <source>
        <dbReference type="Pfam" id="PF07993"/>
    </source>
</evidence>
<accession>A0A8H6KBS3</accession>
<dbReference type="Pfam" id="PF23562">
    <property type="entry name" value="AMP-binding_C_3"/>
    <property type="match status" value="1"/>
</dbReference>
<evidence type="ECO:0000313" key="9">
    <source>
        <dbReference type="Proteomes" id="UP000654918"/>
    </source>
</evidence>
<dbReference type="InterPro" id="IPR009081">
    <property type="entry name" value="PP-bd_ACP"/>
</dbReference>
<dbReference type="EMBL" id="WIGO01000122">
    <property type="protein sequence ID" value="KAF6828430.1"/>
    <property type="molecule type" value="Genomic_DNA"/>
</dbReference>
<dbReference type="InterPro" id="IPR020845">
    <property type="entry name" value="AMP-binding_CS"/>
</dbReference>
<gene>
    <name evidence="8" type="ORF">CPLU01_08513</name>
</gene>
<keyword evidence="1" id="KW-0596">Phosphopantetheine</keyword>
<feature type="domain" description="Thioester reductase (TE)" evidence="7">
    <location>
        <begin position="700"/>
        <end position="941"/>
    </location>
</feature>
<evidence type="ECO:0000259" key="6">
    <source>
        <dbReference type="Pfam" id="PF00550"/>
    </source>
</evidence>
<evidence type="ECO:0000256" key="3">
    <source>
        <dbReference type="ARBA" id="ARBA00022857"/>
    </source>
</evidence>
<dbReference type="SUPFAM" id="SSF47336">
    <property type="entry name" value="ACP-like"/>
    <property type="match status" value="1"/>
</dbReference>
<evidence type="ECO:0000256" key="2">
    <source>
        <dbReference type="ARBA" id="ARBA00022553"/>
    </source>
</evidence>
<name>A0A8H6KBS3_9PEZI</name>
<feature type="domain" description="AMP-dependent synthetase/ligase" evidence="5">
    <location>
        <begin position="28"/>
        <end position="355"/>
    </location>
</feature>
<protein>
    <submittedName>
        <fullName evidence="8">Male sterility protein</fullName>
    </submittedName>
</protein>
<dbReference type="InterPro" id="IPR000873">
    <property type="entry name" value="AMP-dep_synth/lig_dom"/>
</dbReference>
<dbReference type="SUPFAM" id="SSF51735">
    <property type="entry name" value="NAD(P)-binding Rossmann-fold domains"/>
    <property type="match status" value="1"/>
</dbReference>
<dbReference type="InterPro" id="IPR006162">
    <property type="entry name" value="Ppantetheine_attach_site"/>
</dbReference>
<dbReference type="InterPro" id="IPR051414">
    <property type="entry name" value="Adenylate-forming_Reductase"/>
</dbReference>
<dbReference type="PROSITE" id="PS00012">
    <property type="entry name" value="PHOSPHOPANTETHEINE"/>
    <property type="match status" value="1"/>
</dbReference>
<keyword evidence="2" id="KW-0597">Phosphoprotein</keyword>
<evidence type="ECO:0000313" key="8">
    <source>
        <dbReference type="EMBL" id="KAF6828430.1"/>
    </source>
</evidence>
<dbReference type="SUPFAM" id="SSF56801">
    <property type="entry name" value="Acetyl-CoA synthetase-like"/>
    <property type="match status" value="1"/>
</dbReference>
<dbReference type="InterPro" id="IPR013120">
    <property type="entry name" value="FAR_NAD-bd"/>
</dbReference>
<evidence type="ECO:0000259" key="5">
    <source>
        <dbReference type="Pfam" id="PF00501"/>
    </source>
</evidence>
<dbReference type="Pfam" id="PF07993">
    <property type="entry name" value="NAD_binding_4"/>
    <property type="match status" value="1"/>
</dbReference>
<dbReference type="Gene3D" id="3.40.50.12780">
    <property type="entry name" value="N-terminal domain of ligase-like"/>
    <property type="match status" value="1"/>
</dbReference>
<feature type="region of interest" description="Disordered" evidence="4">
    <location>
        <begin position="732"/>
        <end position="753"/>
    </location>
</feature>
<dbReference type="AlphaFoldDB" id="A0A8H6KBS3"/>
<dbReference type="Proteomes" id="UP000654918">
    <property type="component" value="Unassembled WGS sequence"/>
</dbReference>